<organism evidence="1 2">
    <name type="scientific">Metabacillus idriensis</name>
    <dbReference type="NCBI Taxonomy" id="324768"/>
    <lineage>
        <taxon>Bacteria</taxon>
        <taxon>Bacillati</taxon>
        <taxon>Bacillota</taxon>
        <taxon>Bacilli</taxon>
        <taxon>Bacillales</taxon>
        <taxon>Bacillaceae</taxon>
        <taxon>Metabacillus</taxon>
    </lineage>
</organism>
<evidence type="ECO:0000313" key="2">
    <source>
        <dbReference type="Proteomes" id="UP000441585"/>
    </source>
</evidence>
<dbReference type="Pfam" id="PF04250">
    <property type="entry name" value="DUF429"/>
    <property type="match status" value="1"/>
</dbReference>
<sequence length="216" mass="23652">MHVVGIDLAGPANHQDTAMAIFKREGNVLSLQNLAFNNSDRKIIETIAALSSCGEEVIVGIDAPLSYQDGGGDRPSDKELRNTIKAAGLYHGSIMPPTFHRMVYLTLRGIGLSRSLQNLTASIVEVHPGAALGLRLKEEDRHLALTYKKNEESRFHLLPYFKEWGMEGITADAAETNHGLDACAAALAAWHWGDPVHTPKWNVPASPPFHPFDFCC</sequence>
<dbReference type="AlphaFoldDB" id="A0A6I2MCA7"/>
<dbReference type="Proteomes" id="UP000441585">
    <property type="component" value="Unassembled WGS sequence"/>
</dbReference>
<proteinExistence type="predicted"/>
<dbReference type="InterPro" id="IPR007362">
    <property type="entry name" value="DUF429"/>
</dbReference>
<dbReference type="EMBL" id="WKKF01000003">
    <property type="protein sequence ID" value="MRX54974.1"/>
    <property type="molecule type" value="Genomic_DNA"/>
</dbReference>
<evidence type="ECO:0000313" key="1">
    <source>
        <dbReference type="EMBL" id="MRX54974.1"/>
    </source>
</evidence>
<comment type="caution">
    <text evidence="1">The sequence shown here is derived from an EMBL/GenBank/DDBJ whole genome shotgun (WGS) entry which is preliminary data.</text>
</comment>
<accession>A0A6I2MCA7</accession>
<reference evidence="1 2" key="1">
    <citation type="submission" date="2019-11" db="EMBL/GenBank/DDBJ databases">
        <title>Bacillus idriensis genome.</title>
        <authorList>
            <person name="Konopka E.N."/>
            <person name="Newman J.D."/>
        </authorList>
    </citation>
    <scope>NUCLEOTIDE SEQUENCE [LARGE SCALE GENOMIC DNA]</scope>
    <source>
        <strain evidence="1 2">DSM 19097</strain>
    </source>
</reference>
<dbReference type="RefSeq" id="WP_070879677.1">
    <property type="nucleotide sequence ID" value="NZ_CAJFZX010000004.1"/>
</dbReference>
<name>A0A6I2MCA7_9BACI</name>
<gene>
    <name evidence="1" type="ORF">GJU41_13405</name>
</gene>
<keyword evidence="2" id="KW-1185">Reference proteome</keyword>
<protein>
    <submittedName>
        <fullName evidence="1">DUF429 domain-containing protein</fullName>
    </submittedName>
</protein>